<dbReference type="PANTHER" id="PTHR33526:SF4">
    <property type="entry name" value="OS07G0123800 PROTEIN"/>
    <property type="match status" value="1"/>
</dbReference>
<dbReference type="eggNOG" id="ENOG502S1IA">
    <property type="taxonomic scope" value="Eukaryota"/>
</dbReference>
<dbReference type="STRING" id="2711.A0A067GH15"/>
<accession>A0A067GH15</accession>
<dbReference type="InterPro" id="IPR016972">
    <property type="entry name" value="UCP031279"/>
</dbReference>
<evidence type="ECO:0000256" key="1">
    <source>
        <dbReference type="SAM" id="MobiDB-lite"/>
    </source>
</evidence>
<protein>
    <submittedName>
        <fullName evidence="2">Uncharacterized protein</fullName>
    </submittedName>
</protein>
<feature type="region of interest" description="Disordered" evidence="1">
    <location>
        <begin position="56"/>
        <end position="75"/>
    </location>
</feature>
<keyword evidence="3" id="KW-1185">Reference proteome</keyword>
<reference evidence="2 3" key="1">
    <citation type="submission" date="2014-04" db="EMBL/GenBank/DDBJ databases">
        <authorList>
            <consortium name="International Citrus Genome Consortium"/>
            <person name="Gmitter F."/>
            <person name="Chen C."/>
            <person name="Farmerie W."/>
            <person name="Harkins T."/>
            <person name="Desany B."/>
            <person name="Mohiuddin M."/>
            <person name="Kodira C."/>
            <person name="Borodovsky M."/>
            <person name="Lomsadze A."/>
            <person name="Burns P."/>
            <person name="Jenkins J."/>
            <person name="Prochnik S."/>
            <person name="Shu S."/>
            <person name="Chapman J."/>
            <person name="Pitluck S."/>
            <person name="Schmutz J."/>
            <person name="Rokhsar D."/>
        </authorList>
    </citation>
    <scope>NUCLEOTIDE SEQUENCE</scope>
</reference>
<evidence type="ECO:0000313" key="2">
    <source>
        <dbReference type="EMBL" id="KDO78934.1"/>
    </source>
</evidence>
<organism evidence="2 3">
    <name type="scientific">Citrus sinensis</name>
    <name type="common">Sweet orange</name>
    <name type="synonym">Citrus aurantium var. sinensis</name>
    <dbReference type="NCBI Taxonomy" id="2711"/>
    <lineage>
        <taxon>Eukaryota</taxon>
        <taxon>Viridiplantae</taxon>
        <taxon>Streptophyta</taxon>
        <taxon>Embryophyta</taxon>
        <taxon>Tracheophyta</taxon>
        <taxon>Spermatophyta</taxon>
        <taxon>Magnoliopsida</taxon>
        <taxon>eudicotyledons</taxon>
        <taxon>Gunneridae</taxon>
        <taxon>Pentapetalae</taxon>
        <taxon>rosids</taxon>
        <taxon>malvids</taxon>
        <taxon>Sapindales</taxon>
        <taxon>Rutaceae</taxon>
        <taxon>Aurantioideae</taxon>
        <taxon>Citrus</taxon>
    </lineage>
</organism>
<feature type="compositionally biased region" description="Low complexity" evidence="1">
    <location>
        <begin position="61"/>
        <end position="70"/>
    </location>
</feature>
<sequence>MSSEKRNKEGNNKLSRYLKAPVKMLIKARDFYIRSITACSDSVVFSSAGGVPIGSVNTLPRSYSTNSSRSSRGDEDFRELVRANSMKILASQNQIGHLEFHRTKNQEAAAGKNHMPRSNSSAAIGRIDEDKPCDFEDDLQMKPAVVFPRSKSYAVSRRSTAAVVSA</sequence>
<gene>
    <name evidence="2" type="ORF">CISIN_1g045300mg</name>
</gene>
<dbReference type="PANTHER" id="PTHR33526">
    <property type="entry name" value="OS07G0123800 PROTEIN"/>
    <property type="match status" value="1"/>
</dbReference>
<dbReference type="Proteomes" id="UP000027120">
    <property type="component" value="Unassembled WGS sequence"/>
</dbReference>
<dbReference type="EMBL" id="KK784878">
    <property type="protein sequence ID" value="KDO78934.1"/>
    <property type="molecule type" value="Genomic_DNA"/>
</dbReference>
<dbReference type="PIRSF" id="PIRSF031279">
    <property type="entry name" value="UCP031279"/>
    <property type="match status" value="1"/>
</dbReference>
<dbReference type="PaxDb" id="2711-XP_006466464.1"/>
<name>A0A067GH15_CITSI</name>
<evidence type="ECO:0000313" key="3">
    <source>
        <dbReference type="Proteomes" id="UP000027120"/>
    </source>
</evidence>
<proteinExistence type="predicted"/>
<dbReference type="AlphaFoldDB" id="A0A067GH15"/>